<comment type="caution">
    <text evidence="2">The sequence shown here is derived from an EMBL/GenBank/DDBJ whole genome shotgun (WGS) entry which is preliminary data.</text>
</comment>
<sequence length="141" mass="14856">MVQTLYLLLATRIILSTTIFPHLHGDSRLKAESGPASQPHMSPIVSSLEVADNEIGLMDSSILHSLAAQSTSRVPQSLSAPPAWTGTGTVRSTVCIPEACGCNYVITLPNFKSSSIVVRKPATNCVQGDFCDGSSDIVASL</sequence>
<dbReference type="EMBL" id="CAICTM010002295">
    <property type="protein sequence ID" value="CAB9528706.1"/>
    <property type="molecule type" value="Genomic_DNA"/>
</dbReference>
<dbReference type="Proteomes" id="UP001153069">
    <property type="component" value="Unassembled WGS sequence"/>
</dbReference>
<reference evidence="2" key="1">
    <citation type="submission" date="2020-06" db="EMBL/GenBank/DDBJ databases">
        <authorList>
            <consortium name="Plant Systems Biology data submission"/>
        </authorList>
    </citation>
    <scope>NUCLEOTIDE SEQUENCE</scope>
    <source>
        <strain evidence="2">D6</strain>
    </source>
</reference>
<accession>A0A9N8F008</accession>
<evidence type="ECO:0000313" key="2">
    <source>
        <dbReference type="EMBL" id="CAB9528706.1"/>
    </source>
</evidence>
<protein>
    <submittedName>
        <fullName evidence="2">Uncharacterized protein</fullName>
    </submittedName>
</protein>
<keyword evidence="1" id="KW-0732">Signal</keyword>
<keyword evidence="3" id="KW-1185">Reference proteome</keyword>
<name>A0A9N8F008_9STRA</name>
<evidence type="ECO:0000256" key="1">
    <source>
        <dbReference type="SAM" id="SignalP"/>
    </source>
</evidence>
<proteinExistence type="predicted"/>
<organism evidence="2 3">
    <name type="scientific">Seminavis robusta</name>
    <dbReference type="NCBI Taxonomy" id="568900"/>
    <lineage>
        <taxon>Eukaryota</taxon>
        <taxon>Sar</taxon>
        <taxon>Stramenopiles</taxon>
        <taxon>Ochrophyta</taxon>
        <taxon>Bacillariophyta</taxon>
        <taxon>Bacillariophyceae</taxon>
        <taxon>Bacillariophycidae</taxon>
        <taxon>Naviculales</taxon>
        <taxon>Naviculaceae</taxon>
        <taxon>Seminavis</taxon>
    </lineage>
</organism>
<gene>
    <name evidence="2" type="ORF">SEMRO_2297_G322411.1</name>
</gene>
<feature type="signal peptide" evidence="1">
    <location>
        <begin position="1"/>
        <end position="16"/>
    </location>
</feature>
<evidence type="ECO:0000313" key="3">
    <source>
        <dbReference type="Proteomes" id="UP001153069"/>
    </source>
</evidence>
<dbReference type="AlphaFoldDB" id="A0A9N8F008"/>
<feature type="chain" id="PRO_5040299032" evidence="1">
    <location>
        <begin position="17"/>
        <end position="141"/>
    </location>
</feature>